<dbReference type="InterPro" id="IPR007197">
    <property type="entry name" value="rSAM"/>
</dbReference>
<dbReference type="InterPro" id="IPR050377">
    <property type="entry name" value="Radical_SAM_PqqE_MftC-like"/>
</dbReference>
<dbReference type="SUPFAM" id="SSF102114">
    <property type="entry name" value="Radical SAM enzymes"/>
    <property type="match status" value="1"/>
</dbReference>
<name>A0A1F4T4Y2_UNCSA</name>
<evidence type="ECO:0000256" key="2">
    <source>
        <dbReference type="ARBA" id="ARBA00022485"/>
    </source>
</evidence>
<keyword evidence="4" id="KW-0479">Metal-binding</keyword>
<dbReference type="AlphaFoldDB" id="A0A1F4T4Y2"/>
<dbReference type="PROSITE" id="PS51918">
    <property type="entry name" value="RADICAL_SAM"/>
    <property type="match status" value="1"/>
</dbReference>
<dbReference type="InterPro" id="IPR034391">
    <property type="entry name" value="AdoMet-like_SPASM_containing"/>
</dbReference>
<dbReference type="EMBL" id="MEUG01000001">
    <property type="protein sequence ID" value="OGC27865.1"/>
    <property type="molecule type" value="Genomic_DNA"/>
</dbReference>
<dbReference type="GO" id="GO:0051536">
    <property type="term" value="F:iron-sulfur cluster binding"/>
    <property type="evidence" value="ECO:0007669"/>
    <property type="project" value="UniProtKB-KW"/>
</dbReference>
<dbReference type="SFLD" id="SFLDS00029">
    <property type="entry name" value="Radical_SAM"/>
    <property type="match status" value="1"/>
</dbReference>
<dbReference type="Pfam" id="PF04055">
    <property type="entry name" value="Radical_SAM"/>
    <property type="match status" value="1"/>
</dbReference>
<evidence type="ECO:0000256" key="5">
    <source>
        <dbReference type="ARBA" id="ARBA00023004"/>
    </source>
</evidence>
<dbReference type="Pfam" id="PF13186">
    <property type="entry name" value="SPASM"/>
    <property type="match status" value="1"/>
</dbReference>
<keyword evidence="2" id="KW-0004">4Fe-4S</keyword>
<reference evidence="8 9" key="1">
    <citation type="journal article" date="2016" name="Nat. Commun.">
        <title>Thousands of microbial genomes shed light on interconnected biogeochemical processes in an aquifer system.</title>
        <authorList>
            <person name="Anantharaman K."/>
            <person name="Brown C.T."/>
            <person name="Hug L.A."/>
            <person name="Sharon I."/>
            <person name="Castelle C.J."/>
            <person name="Probst A.J."/>
            <person name="Thomas B.C."/>
            <person name="Singh A."/>
            <person name="Wilkins M.J."/>
            <person name="Karaoz U."/>
            <person name="Brodie E.L."/>
            <person name="Williams K.H."/>
            <person name="Hubbard S.S."/>
            <person name="Banfield J.F."/>
        </authorList>
    </citation>
    <scope>NUCLEOTIDE SEQUENCE [LARGE SCALE GENOMIC DNA]</scope>
</reference>
<protein>
    <recommendedName>
        <fullName evidence="7">Radical SAM core domain-containing protein</fullName>
    </recommendedName>
</protein>
<keyword evidence="5" id="KW-0408">Iron</keyword>
<keyword evidence="6" id="KW-0411">Iron-sulfur</keyword>
<dbReference type="InterPro" id="IPR023885">
    <property type="entry name" value="4Fe4S-binding_SPASM_dom"/>
</dbReference>
<keyword evidence="3" id="KW-0949">S-adenosyl-L-methionine</keyword>
<dbReference type="SFLD" id="SFLDG01067">
    <property type="entry name" value="SPASM/twitch_domain_containing"/>
    <property type="match status" value="1"/>
</dbReference>
<sequence>MLDKIDASLINRVSPDFFEVLGTDRVEDANKLMGEKFAAYRAAWQKNPREHIVGDFPLHLDLETSNTCNLRCTMCQIPFGKMESGYMDIELYKKVLSEVKQHFLPSVKFNFRGEPLMHPKIVEFVRLAKEAGVLEVQFNSNGALLTDDLSRGLIEAGLDRIKFSVDGVTPEVYNSIRRGTTYDQTIPKIEKFIEIRNSLGRKLPSVQVQMVYMADNQEEALDYIKFWENKVNRIGFSRYRSGENRVGEKGRVQKFGERFPCSQLWQRMVVLWDGTVLMCCGDHHMRSPIGNAKETPLAEIWRGAKLNAIRELHLKHRYDDVAACVGCEVNYL</sequence>
<accession>A0A1F4T4Y2</accession>
<evidence type="ECO:0000313" key="9">
    <source>
        <dbReference type="Proteomes" id="UP000178602"/>
    </source>
</evidence>
<dbReference type="CDD" id="cd01335">
    <property type="entry name" value="Radical_SAM"/>
    <property type="match status" value="1"/>
</dbReference>
<gene>
    <name evidence="8" type="ORF">A3K49_02520</name>
</gene>
<evidence type="ECO:0000256" key="1">
    <source>
        <dbReference type="ARBA" id="ARBA00001966"/>
    </source>
</evidence>
<comment type="caution">
    <text evidence="8">The sequence shown here is derived from an EMBL/GenBank/DDBJ whole genome shotgun (WGS) entry which is preliminary data.</text>
</comment>
<feature type="domain" description="Radical SAM core" evidence="7">
    <location>
        <begin position="54"/>
        <end position="269"/>
    </location>
</feature>
<evidence type="ECO:0000256" key="4">
    <source>
        <dbReference type="ARBA" id="ARBA00022723"/>
    </source>
</evidence>
<dbReference type="InterPro" id="IPR006638">
    <property type="entry name" value="Elp3/MiaA/NifB-like_rSAM"/>
</dbReference>
<dbReference type="InterPro" id="IPR058240">
    <property type="entry name" value="rSAM_sf"/>
</dbReference>
<organism evidence="8 9">
    <name type="scientific">candidate division WOR-1 bacterium RIFOXYC12_FULL_54_18</name>
    <dbReference type="NCBI Taxonomy" id="1802584"/>
    <lineage>
        <taxon>Bacteria</taxon>
        <taxon>Bacillati</taxon>
        <taxon>Saganbacteria</taxon>
    </lineage>
</organism>
<dbReference type="GO" id="GO:0046872">
    <property type="term" value="F:metal ion binding"/>
    <property type="evidence" value="ECO:0007669"/>
    <property type="project" value="UniProtKB-KW"/>
</dbReference>
<comment type="cofactor">
    <cofactor evidence="1">
        <name>[4Fe-4S] cluster</name>
        <dbReference type="ChEBI" id="CHEBI:49883"/>
    </cofactor>
</comment>
<evidence type="ECO:0000259" key="7">
    <source>
        <dbReference type="PROSITE" id="PS51918"/>
    </source>
</evidence>
<evidence type="ECO:0000256" key="6">
    <source>
        <dbReference type="ARBA" id="ARBA00023014"/>
    </source>
</evidence>
<evidence type="ECO:0000256" key="3">
    <source>
        <dbReference type="ARBA" id="ARBA00022691"/>
    </source>
</evidence>
<dbReference type="InterPro" id="IPR013785">
    <property type="entry name" value="Aldolase_TIM"/>
</dbReference>
<evidence type="ECO:0000313" key="8">
    <source>
        <dbReference type="EMBL" id="OGC27865.1"/>
    </source>
</evidence>
<dbReference type="SFLD" id="SFLDG01387">
    <property type="entry name" value="BtrN-like_SPASM_domain_contain"/>
    <property type="match status" value="1"/>
</dbReference>
<dbReference type="Proteomes" id="UP000178602">
    <property type="component" value="Unassembled WGS sequence"/>
</dbReference>
<dbReference type="GO" id="GO:0003824">
    <property type="term" value="F:catalytic activity"/>
    <property type="evidence" value="ECO:0007669"/>
    <property type="project" value="InterPro"/>
</dbReference>
<dbReference type="CDD" id="cd21109">
    <property type="entry name" value="SPASM"/>
    <property type="match status" value="1"/>
</dbReference>
<dbReference type="SMART" id="SM00729">
    <property type="entry name" value="Elp3"/>
    <property type="match status" value="1"/>
</dbReference>
<dbReference type="Gene3D" id="3.20.20.70">
    <property type="entry name" value="Aldolase class I"/>
    <property type="match status" value="1"/>
</dbReference>
<dbReference type="PANTHER" id="PTHR11228">
    <property type="entry name" value="RADICAL SAM DOMAIN PROTEIN"/>
    <property type="match status" value="1"/>
</dbReference>
<proteinExistence type="predicted"/>
<dbReference type="PANTHER" id="PTHR11228:SF7">
    <property type="entry name" value="PQQA PEPTIDE CYCLASE"/>
    <property type="match status" value="1"/>
</dbReference>